<evidence type="ECO:0000313" key="2">
    <source>
        <dbReference type="EMBL" id="WYJ95185.1"/>
    </source>
</evidence>
<proteinExistence type="predicted"/>
<dbReference type="EMBL" id="NIBQ01000001">
    <property type="protein sequence ID" value="OUZ34648.1"/>
    <property type="molecule type" value="Genomic_DNA"/>
</dbReference>
<keyword evidence="3" id="KW-1185">Reference proteome</keyword>
<dbReference type="Proteomes" id="UP000196151">
    <property type="component" value="Chromosome"/>
</dbReference>
<evidence type="ECO:0000313" key="3">
    <source>
        <dbReference type="Proteomes" id="UP000196151"/>
    </source>
</evidence>
<dbReference type="EMBL" id="CP147246">
    <property type="protein sequence ID" value="WYJ95185.1"/>
    <property type="molecule type" value="Genomic_DNA"/>
</dbReference>
<gene>
    <name evidence="1" type="ORF">A5889_000123</name>
    <name evidence="2" type="ORF">A5889_002733</name>
</gene>
<dbReference type="OrthoDB" id="1652026at2"/>
<reference evidence="2" key="3">
    <citation type="submission" date="2024-03" db="EMBL/GenBank/DDBJ databases">
        <title>The Genome Sequence of Enterococcus sp. DIV0238c.</title>
        <authorList>
            <consortium name="The Broad Institute Genomics Platform"/>
            <consortium name="The Broad Institute Microbial Omics Core"/>
            <consortium name="The Broad Institute Genomic Center for Infectious Diseases"/>
            <person name="Earl A."/>
            <person name="Manson A."/>
            <person name="Gilmore M."/>
            <person name="Schwartman J."/>
            <person name="Shea T."/>
            <person name="Abouelleil A."/>
            <person name="Cao P."/>
            <person name="Chapman S."/>
            <person name="Cusick C."/>
            <person name="Young S."/>
            <person name="Neafsey D."/>
            <person name="Nusbaum C."/>
            <person name="Birren B."/>
        </authorList>
    </citation>
    <scope>NUCLEOTIDE SEQUENCE</scope>
    <source>
        <strain evidence="2">9D6_DIV0238</strain>
    </source>
</reference>
<protein>
    <submittedName>
        <fullName evidence="1">Uncharacterized protein</fullName>
    </submittedName>
</protein>
<reference evidence="2" key="2">
    <citation type="submission" date="2017-05" db="EMBL/GenBank/DDBJ databases">
        <authorList>
            <consortium name="The Broad Institute Genomics Platform"/>
            <consortium name="The Broad Institute Genomic Center for Infectious Diseases"/>
            <person name="Earl A."/>
            <person name="Manson A."/>
            <person name="Schwartman J."/>
            <person name="Gilmore M."/>
            <person name="Abouelleil A."/>
            <person name="Cao P."/>
            <person name="Chapman S."/>
            <person name="Cusick C."/>
            <person name="Shea T."/>
            <person name="Young S."/>
            <person name="Neafsey D."/>
            <person name="Nusbaum C."/>
            <person name="Birren B."/>
        </authorList>
    </citation>
    <scope>NUCLEOTIDE SEQUENCE</scope>
    <source>
        <strain evidence="2">9D6_DIV0238</strain>
    </source>
</reference>
<organism evidence="1">
    <name type="scientific">Candidatus Enterococcus dunnyi</name>
    <dbReference type="NCBI Taxonomy" id="1834192"/>
    <lineage>
        <taxon>Bacteria</taxon>
        <taxon>Bacillati</taxon>
        <taxon>Bacillota</taxon>
        <taxon>Bacilli</taxon>
        <taxon>Lactobacillales</taxon>
        <taxon>Enterococcaceae</taxon>
        <taxon>Enterococcus</taxon>
    </lineage>
</organism>
<evidence type="ECO:0000313" key="1">
    <source>
        <dbReference type="EMBL" id="OUZ34648.1"/>
    </source>
</evidence>
<accession>A0A200JBT6</accession>
<reference evidence="1" key="1">
    <citation type="submission" date="2017-05" db="EMBL/GenBank/DDBJ databases">
        <title>The Genome Sequence of Enterococcus sp. 9D6_DIV0238.</title>
        <authorList>
            <consortium name="The Broad Institute Genomics Platform"/>
            <consortium name="The Broad Institute Genomic Center for Infectious Diseases"/>
            <person name="Earl A."/>
            <person name="Manson A."/>
            <person name="Schwartman J."/>
            <person name="Gilmore M."/>
            <person name="Abouelleil A."/>
            <person name="Cao P."/>
            <person name="Chapman S."/>
            <person name="Cusick C."/>
            <person name="Shea T."/>
            <person name="Young S."/>
            <person name="Neafsey D."/>
            <person name="Nusbaum C."/>
            <person name="Birren B."/>
        </authorList>
    </citation>
    <scope>NUCLEOTIDE SEQUENCE [LARGE SCALE GENOMIC DNA]</scope>
    <source>
        <strain evidence="1">9D6_DIV0238</strain>
    </source>
</reference>
<name>A0A200JBT6_9ENTE</name>
<dbReference type="AlphaFoldDB" id="A0A200JBT6"/>
<dbReference type="RefSeq" id="WP_087639356.1">
    <property type="nucleotide sequence ID" value="NZ_CP147246.1"/>
</dbReference>
<sequence length="76" mass="8633">MHSGQQKFLAFFLENTLSEKQEEAKAILVQSFADQQTKKMTLEDFHALQAKVLPLVKPEKLAEVKGTMAHFSRNLS</sequence>